<dbReference type="Proteomes" id="UP000256913">
    <property type="component" value="Unassembled WGS sequence"/>
</dbReference>
<proteinExistence type="predicted"/>
<dbReference type="AlphaFoldDB" id="A0A3D9ZW35"/>
<dbReference type="InterPro" id="IPR023286">
    <property type="entry name" value="ABATE_dom_sf"/>
</dbReference>
<name>A0A3D9ZW35_9ACTN</name>
<keyword evidence="4" id="KW-1185">Reference proteome</keyword>
<organism evidence="3 4">
    <name type="scientific">Asanoa ferruginea</name>
    <dbReference type="NCBI Taxonomy" id="53367"/>
    <lineage>
        <taxon>Bacteria</taxon>
        <taxon>Bacillati</taxon>
        <taxon>Actinomycetota</taxon>
        <taxon>Actinomycetes</taxon>
        <taxon>Micromonosporales</taxon>
        <taxon>Micromonosporaceae</taxon>
        <taxon>Asanoa</taxon>
    </lineage>
</organism>
<protein>
    <submittedName>
        <fullName evidence="3">Putative RNA-binding Zn ribbon-like protein</fullName>
    </submittedName>
</protein>
<dbReference type="InterPro" id="IPR010852">
    <property type="entry name" value="ABATE"/>
</dbReference>
<reference evidence="3 4" key="1">
    <citation type="submission" date="2018-08" db="EMBL/GenBank/DDBJ databases">
        <title>Sequencing the genomes of 1000 actinobacteria strains.</title>
        <authorList>
            <person name="Klenk H.-P."/>
        </authorList>
    </citation>
    <scope>NUCLEOTIDE SEQUENCE [LARGE SCALE GENOMIC DNA]</scope>
    <source>
        <strain evidence="3 4">DSM 44099</strain>
    </source>
</reference>
<sequence length="228" mass="24204">MVAEGITDLPLVAGHPVLDLVNTVEPRGDGPPERDHLGSPHDLLVWAGRAGIVGTEEAARVGTAWSADAKAAQHALSVVRDLRETVYGVLVRGAGADPLLGWWRDALGRAELAAAKDHPVEIVVEGDATLVTDRLVLAAADLLTTLDRAALSECPLPEGGCGWLFLDHSRNHSRRWCAMADCGARAKARRLTERRRAVRSGAGPARRRGVPAPDGAGEHRASGARRDT</sequence>
<dbReference type="PANTHER" id="PTHR35525:SF3">
    <property type="entry name" value="BLL6575 PROTEIN"/>
    <property type="match status" value="1"/>
</dbReference>
<comment type="caution">
    <text evidence="3">The sequence shown here is derived from an EMBL/GenBank/DDBJ whole genome shotgun (WGS) entry which is preliminary data.</text>
</comment>
<dbReference type="PANTHER" id="PTHR35525">
    <property type="entry name" value="BLL6575 PROTEIN"/>
    <property type="match status" value="1"/>
</dbReference>
<evidence type="ECO:0000259" key="2">
    <source>
        <dbReference type="Pfam" id="PF11706"/>
    </source>
</evidence>
<evidence type="ECO:0000313" key="3">
    <source>
        <dbReference type="EMBL" id="REG01469.1"/>
    </source>
</evidence>
<evidence type="ECO:0000313" key="4">
    <source>
        <dbReference type="Proteomes" id="UP000256913"/>
    </source>
</evidence>
<feature type="compositionally biased region" description="Basic and acidic residues" evidence="1">
    <location>
        <begin position="216"/>
        <end position="228"/>
    </location>
</feature>
<dbReference type="InterPro" id="IPR021005">
    <property type="entry name" value="Znf_CGNR"/>
</dbReference>
<dbReference type="SUPFAM" id="SSF160904">
    <property type="entry name" value="Jann2411-like"/>
    <property type="match status" value="1"/>
</dbReference>
<feature type="region of interest" description="Disordered" evidence="1">
    <location>
        <begin position="193"/>
        <end position="228"/>
    </location>
</feature>
<accession>A0A3D9ZW35</accession>
<dbReference type="Gene3D" id="1.10.3300.10">
    <property type="entry name" value="Jann2411-like domain"/>
    <property type="match status" value="1"/>
</dbReference>
<dbReference type="RefSeq" id="WP_239097130.1">
    <property type="nucleotide sequence ID" value="NZ_BONB01000012.1"/>
</dbReference>
<gene>
    <name evidence="3" type="ORF">DFJ67_7553</name>
</gene>
<dbReference type="Pfam" id="PF11706">
    <property type="entry name" value="zf-CGNR"/>
    <property type="match status" value="1"/>
</dbReference>
<evidence type="ECO:0000256" key="1">
    <source>
        <dbReference type="SAM" id="MobiDB-lite"/>
    </source>
</evidence>
<dbReference type="EMBL" id="QUMQ01000001">
    <property type="protein sequence ID" value="REG01469.1"/>
    <property type="molecule type" value="Genomic_DNA"/>
</dbReference>
<dbReference type="Pfam" id="PF07336">
    <property type="entry name" value="ABATE"/>
    <property type="match status" value="1"/>
</dbReference>
<feature type="domain" description="Zinc finger CGNR" evidence="2">
    <location>
        <begin position="159"/>
        <end position="195"/>
    </location>
</feature>